<proteinExistence type="predicted"/>
<organism evidence="1 3">
    <name type="scientific">Phytophthora cactorum</name>
    <dbReference type="NCBI Taxonomy" id="29920"/>
    <lineage>
        <taxon>Eukaryota</taxon>
        <taxon>Sar</taxon>
        <taxon>Stramenopiles</taxon>
        <taxon>Oomycota</taxon>
        <taxon>Peronosporomycetes</taxon>
        <taxon>Peronosporales</taxon>
        <taxon>Peronosporaceae</taxon>
        <taxon>Phytophthora</taxon>
    </lineage>
</organism>
<comment type="caution">
    <text evidence="1">The sequence shown here is derived from an EMBL/GenBank/DDBJ whole genome shotgun (WGS) entry which is preliminary data.</text>
</comment>
<evidence type="ECO:0000313" key="3">
    <source>
        <dbReference type="Proteomes" id="UP000736787"/>
    </source>
</evidence>
<dbReference type="Proteomes" id="UP000760860">
    <property type="component" value="Unassembled WGS sequence"/>
</dbReference>
<evidence type="ECO:0000313" key="1">
    <source>
        <dbReference type="EMBL" id="KAG2898725.1"/>
    </source>
</evidence>
<sequence>MDNKESVSQVAEHDGHPLHLVAEMPNFADGDFCRWSEEMSEETSMDARGECESQDELSCRWKGLGGKGY</sequence>
<dbReference type="Proteomes" id="UP000736787">
    <property type="component" value="Unassembled WGS sequence"/>
</dbReference>
<gene>
    <name evidence="1" type="ORF">PC117_g22454</name>
    <name evidence="2" type="ORF">PC129_g16164</name>
</gene>
<dbReference type="AlphaFoldDB" id="A0A8T1BCU3"/>
<dbReference type="EMBL" id="RCMV01000789">
    <property type="protein sequence ID" value="KAG3212886.1"/>
    <property type="molecule type" value="Genomic_DNA"/>
</dbReference>
<evidence type="ECO:0000313" key="2">
    <source>
        <dbReference type="EMBL" id="KAG3212886.1"/>
    </source>
</evidence>
<dbReference type="EMBL" id="RCMK01001239">
    <property type="protein sequence ID" value="KAG2898725.1"/>
    <property type="molecule type" value="Genomic_DNA"/>
</dbReference>
<accession>A0A8T1BCU3</accession>
<name>A0A8T1BCU3_9STRA</name>
<protein>
    <submittedName>
        <fullName evidence="1">Uncharacterized protein</fullName>
    </submittedName>
</protein>
<reference evidence="1" key="1">
    <citation type="submission" date="2018-10" db="EMBL/GenBank/DDBJ databases">
        <title>Effector identification in a new, highly contiguous assembly of the strawberry crown rot pathogen Phytophthora cactorum.</title>
        <authorList>
            <person name="Armitage A.D."/>
            <person name="Nellist C.F."/>
            <person name="Bates H."/>
            <person name="Vickerstaff R.J."/>
            <person name="Harrison R.J."/>
        </authorList>
    </citation>
    <scope>NUCLEOTIDE SEQUENCE</scope>
    <source>
        <strain evidence="1">4040</strain>
        <strain evidence="2">P421</strain>
    </source>
</reference>